<comment type="caution">
    <text evidence="6">The sequence shown here is derived from an EMBL/GenBank/DDBJ whole genome shotgun (WGS) entry which is preliminary data.</text>
</comment>
<dbReference type="InterPro" id="IPR056169">
    <property type="entry name" value="HB_ELP1"/>
</dbReference>
<dbReference type="Pfam" id="PF23936">
    <property type="entry name" value="HB_ELP1"/>
    <property type="match status" value="1"/>
</dbReference>
<evidence type="ECO:0000259" key="5">
    <source>
        <dbReference type="Pfam" id="PF23936"/>
    </source>
</evidence>
<dbReference type="PANTHER" id="PTHR12747:SF0">
    <property type="entry name" value="ELONGATOR COMPLEX PROTEIN 1"/>
    <property type="match status" value="1"/>
</dbReference>
<sequence>MKNLKLLNAQQTSTVPADNFCVDIDKKVYISSSKTLYYIEKSSPKAIPCADLISEIEDPKSYITGMEFLFESNSVFIAASSGDLYMYNIDDGEISAVGFVETSIEDFAWSPDQEFLVLLTGAGTLIMMTKEFDAFAEKSLCTDEFGESKPINVGWGSKTTQFHGSEGKEAARIKQKGQYIIPPPIICLIEPQQALPYDDLKSRISWRKDGEYFVTSSVDKSKGYRLLRVWNQAAVLQYTSEVVEGLEEPVCWRPLGNVIACSQQCPNKHQIIFFEKNGLRHGEFTLPFKPNTFKVSTLSWNSDSSILLVVAEEICDNPTDFQVMLWTSSNYHCFLNRVRTLFVGMTCNASGNIIAVLLDDGRVFPKKNSNKINIICDAVRNILDAKNDNKYYHTLLATYVKKEPSELDQALIRLKAFKDSNDLKSTRDAVDSALNFLLYLVNVHELRNTALGTYDLEIAIMVEQKSQKDPKEFLPFYNALQQMEENYRKFKVDMHLQRYKKALSHISKCDDKFSECLQLIKDHRLYTDALYIFPYYSEQFKAVWNEYGDYLMTKRYFDEAGLVFTRCGMHDKALLAYKDSLNWQKVLSSAIKLDYAENRIIDLCLEMSAKLKSSQRYLDASHLLEHYVKDPEEAIVTLVEGCEWNMAMLMISKYKRDDLAESHFIPTLREHGIYLLSHLSQLFETFSKYTERLKLVRTQKRIKAEEASTIKFEDDLFSDVGSVTDAASSCVESKQSGSIMTRKSSKSRRKQKIKKYRLKEGSADEDLALVAALSEIVTKVDTLKDNFLNTLKAMVHFDFDEGANLLQEKMTKIVSIIESEIPNIWNPLENNPAPEMKFGPDSTVNSITASLQMDKTTAPVVKGKKFKILKIASWLGFFLGIDWA</sequence>
<dbReference type="InterPro" id="IPR056166">
    <property type="entry name" value="TPR_ELP1"/>
</dbReference>
<dbReference type="InterPro" id="IPR056164">
    <property type="entry name" value="Beta-prop_ELP1_1st"/>
</dbReference>
<dbReference type="Pfam" id="PF04762">
    <property type="entry name" value="Beta-prop_ELP1_1st"/>
    <property type="match status" value="1"/>
</dbReference>
<name>A0A8T0F794_ARGBR</name>
<proteinExistence type="predicted"/>
<dbReference type="Gene3D" id="2.130.10.10">
    <property type="entry name" value="YVTN repeat-like/Quinoprotein amine dehydrogenase"/>
    <property type="match status" value="1"/>
</dbReference>
<evidence type="ECO:0000259" key="2">
    <source>
        <dbReference type="Pfam" id="PF04762"/>
    </source>
</evidence>
<dbReference type="GO" id="GO:0002926">
    <property type="term" value="P:tRNA wobble base 5-methoxycarbonylmethyl-2-thiouridinylation"/>
    <property type="evidence" value="ECO:0007669"/>
    <property type="project" value="TreeGrafter"/>
</dbReference>
<keyword evidence="7" id="KW-1185">Reference proteome</keyword>
<dbReference type="GO" id="GO:0033588">
    <property type="term" value="C:elongator holoenzyme complex"/>
    <property type="evidence" value="ECO:0007669"/>
    <property type="project" value="InterPro"/>
</dbReference>
<accession>A0A8T0F794</accession>
<dbReference type="GO" id="GO:0005829">
    <property type="term" value="C:cytosol"/>
    <property type="evidence" value="ECO:0007669"/>
    <property type="project" value="TreeGrafter"/>
</dbReference>
<protein>
    <recommendedName>
        <fullName evidence="1">Elongator complex protein 1</fullName>
    </recommendedName>
</protein>
<dbReference type="PANTHER" id="PTHR12747">
    <property type="entry name" value="ELONGATOR COMPLEX PROTEIN 1"/>
    <property type="match status" value="1"/>
</dbReference>
<evidence type="ECO:0000256" key="1">
    <source>
        <dbReference type="ARBA" id="ARBA00029535"/>
    </source>
</evidence>
<dbReference type="InterPro" id="IPR015943">
    <property type="entry name" value="WD40/YVTN_repeat-like_dom_sf"/>
</dbReference>
<organism evidence="6 7">
    <name type="scientific">Argiope bruennichi</name>
    <name type="common">Wasp spider</name>
    <name type="synonym">Aranea bruennichi</name>
    <dbReference type="NCBI Taxonomy" id="94029"/>
    <lineage>
        <taxon>Eukaryota</taxon>
        <taxon>Metazoa</taxon>
        <taxon>Ecdysozoa</taxon>
        <taxon>Arthropoda</taxon>
        <taxon>Chelicerata</taxon>
        <taxon>Arachnida</taxon>
        <taxon>Araneae</taxon>
        <taxon>Araneomorphae</taxon>
        <taxon>Entelegynae</taxon>
        <taxon>Araneoidea</taxon>
        <taxon>Araneidae</taxon>
        <taxon>Argiope</taxon>
    </lineage>
</organism>
<dbReference type="Pfam" id="PF23878">
    <property type="entry name" value="TPR_ELP1"/>
    <property type="match status" value="1"/>
</dbReference>
<reference evidence="6" key="2">
    <citation type="submission" date="2020-06" db="EMBL/GenBank/DDBJ databases">
        <authorList>
            <person name="Sheffer M."/>
        </authorList>
    </citation>
    <scope>NUCLEOTIDE SEQUENCE</scope>
</reference>
<dbReference type="EMBL" id="JABXBU010000015">
    <property type="protein sequence ID" value="KAF8786731.1"/>
    <property type="molecule type" value="Genomic_DNA"/>
</dbReference>
<gene>
    <name evidence="6" type="ORF">HNY73_008410</name>
</gene>
<feature type="domain" description="ELP1 first N-terminal beta-propeller" evidence="2">
    <location>
        <begin position="1"/>
        <end position="337"/>
    </location>
</feature>
<dbReference type="Proteomes" id="UP000807504">
    <property type="component" value="Unassembled WGS sequence"/>
</dbReference>
<dbReference type="GO" id="GO:0000049">
    <property type="term" value="F:tRNA binding"/>
    <property type="evidence" value="ECO:0007669"/>
    <property type="project" value="TreeGrafter"/>
</dbReference>
<evidence type="ECO:0000259" key="4">
    <source>
        <dbReference type="Pfam" id="PF23925"/>
    </source>
</evidence>
<evidence type="ECO:0000259" key="3">
    <source>
        <dbReference type="Pfam" id="PF23878"/>
    </source>
</evidence>
<dbReference type="AlphaFoldDB" id="A0A8T0F794"/>
<feature type="domain" description="ELP1 TPR" evidence="3">
    <location>
        <begin position="487"/>
        <end position="645"/>
    </location>
</feature>
<feature type="domain" description="ELP1 three-helical bundle" evidence="5">
    <location>
        <begin position="658"/>
        <end position="824"/>
    </location>
</feature>
<evidence type="ECO:0000313" key="7">
    <source>
        <dbReference type="Proteomes" id="UP000807504"/>
    </source>
</evidence>
<dbReference type="InterPro" id="IPR006849">
    <property type="entry name" value="Elp1"/>
</dbReference>
<feature type="domain" description="ELP1 alpha-solenoid" evidence="4">
    <location>
        <begin position="366"/>
        <end position="480"/>
    </location>
</feature>
<dbReference type="InterPro" id="IPR056167">
    <property type="entry name" value="A-sol_ELP1"/>
</dbReference>
<reference evidence="6" key="1">
    <citation type="journal article" date="2020" name="bioRxiv">
        <title>Chromosome-level reference genome of the European wasp spider Argiope bruennichi: a resource for studies on range expansion and evolutionary adaptation.</title>
        <authorList>
            <person name="Sheffer M.M."/>
            <person name="Hoppe A."/>
            <person name="Krehenwinkel H."/>
            <person name="Uhl G."/>
            <person name="Kuss A.W."/>
            <person name="Jensen L."/>
            <person name="Jensen C."/>
            <person name="Gillespie R.G."/>
            <person name="Hoff K.J."/>
            <person name="Prost S."/>
        </authorList>
    </citation>
    <scope>NUCLEOTIDE SEQUENCE</scope>
</reference>
<dbReference type="Pfam" id="PF23925">
    <property type="entry name" value="A-sol_ELP1"/>
    <property type="match status" value="1"/>
</dbReference>
<dbReference type="SUPFAM" id="SSF82171">
    <property type="entry name" value="DPP6 N-terminal domain-like"/>
    <property type="match status" value="1"/>
</dbReference>
<evidence type="ECO:0000313" key="6">
    <source>
        <dbReference type="EMBL" id="KAF8786731.1"/>
    </source>
</evidence>